<dbReference type="Proteomes" id="UP001642409">
    <property type="component" value="Unassembled WGS sequence"/>
</dbReference>
<organism evidence="1">
    <name type="scientific">Hexamita inflata</name>
    <dbReference type="NCBI Taxonomy" id="28002"/>
    <lineage>
        <taxon>Eukaryota</taxon>
        <taxon>Metamonada</taxon>
        <taxon>Diplomonadida</taxon>
        <taxon>Hexamitidae</taxon>
        <taxon>Hexamitinae</taxon>
        <taxon>Hexamita</taxon>
    </lineage>
</organism>
<evidence type="ECO:0000313" key="2">
    <source>
        <dbReference type="EMBL" id="CAL6099306.1"/>
    </source>
</evidence>
<protein>
    <submittedName>
        <fullName evidence="2">Hypothetical_protein</fullName>
    </submittedName>
</protein>
<reference evidence="1" key="1">
    <citation type="submission" date="2023-06" db="EMBL/GenBank/DDBJ databases">
        <authorList>
            <person name="Kurt Z."/>
        </authorList>
    </citation>
    <scope>NUCLEOTIDE SEQUENCE</scope>
</reference>
<dbReference type="AlphaFoldDB" id="A0AA86UWQ8"/>
<sequence>MNIFENVFLRKSNHIALKILIPSVTIITVSIENNQANDQYLDIGTIYGLNIIAGQPQQYQIIDSQQLLQINATDFDNVFMCISSSTQWRSQKQLSVTYLFLQKELMIQLLDISMY</sequence>
<comment type="caution">
    <text evidence="1">The sequence shown here is derived from an EMBL/GenBank/DDBJ whole genome shotgun (WGS) entry which is preliminary data.</text>
</comment>
<keyword evidence="3" id="KW-1185">Reference proteome</keyword>
<name>A0AA86UWQ8_9EUKA</name>
<accession>A0AA86UWQ8</accession>
<dbReference type="EMBL" id="CAXDID020000518">
    <property type="protein sequence ID" value="CAL6099306.1"/>
    <property type="molecule type" value="Genomic_DNA"/>
</dbReference>
<reference evidence="2 3" key="2">
    <citation type="submission" date="2024-07" db="EMBL/GenBank/DDBJ databases">
        <authorList>
            <person name="Akdeniz Z."/>
        </authorList>
    </citation>
    <scope>NUCLEOTIDE SEQUENCE [LARGE SCALE GENOMIC DNA]</scope>
</reference>
<dbReference type="EMBL" id="CATOUU010001027">
    <property type="protein sequence ID" value="CAI9967631.1"/>
    <property type="molecule type" value="Genomic_DNA"/>
</dbReference>
<gene>
    <name evidence="1" type="ORF">HINF_LOCUS55276</name>
    <name evidence="2" type="ORF">HINF_LOCUS70018</name>
</gene>
<evidence type="ECO:0000313" key="3">
    <source>
        <dbReference type="Proteomes" id="UP001642409"/>
    </source>
</evidence>
<evidence type="ECO:0000313" key="1">
    <source>
        <dbReference type="EMBL" id="CAI9967631.1"/>
    </source>
</evidence>
<proteinExistence type="predicted"/>